<evidence type="ECO:0000313" key="3">
    <source>
        <dbReference type="Proteomes" id="UP000005387"/>
    </source>
</evidence>
<sequence length="315" mass="34699">MLINSGVPRLSVIIPTLNAGEAFEELLTRIGRQSIKPHEVIVIDSSSTDGTAELARQAGAIVMTIAKQSFDHGGARNRAASVATGDILVFMTQDALPADDSLLEALIRPLAAEEVAYAYARQLPYPDANLLERTARAHNYPNESMIKSRHDIPRLGIKAFFCSNVCSAMRRETFERMGKFDEPVMFNEDLLFSARCVLDGGLIAYAADAKVLHSHTFTLKQLYRRFYDNGVSIGTHRWIAVHAQAEKAGSGLLRTQLRAIWQHRKPWLIVRLVLESASKYVGYKRGLRRGLGLSVPDSATIPKGSGESSSSTKSM</sequence>
<feature type="domain" description="Glycosyltransferase 2-like" evidence="1">
    <location>
        <begin position="11"/>
        <end position="177"/>
    </location>
</feature>
<dbReference type="GO" id="GO:0016740">
    <property type="term" value="F:transferase activity"/>
    <property type="evidence" value="ECO:0007669"/>
    <property type="project" value="UniProtKB-KW"/>
</dbReference>
<dbReference type="InterPro" id="IPR050834">
    <property type="entry name" value="Glycosyltransf_2"/>
</dbReference>
<dbReference type="InterPro" id="IPR029044">
    <property type="entry name" value="Nucleotide-diphossugar_trans"/>
</dbReference>
<organism evidence="2 3">
    <name type="scientific">Paenibacillus curdlanolyticus YK9</name>
    <dbReference type="NCBI Taxonomy" id="717606"/>
    <lineage>
        <taxon>Bacteria</taxon>
        <taxon>Bacillati</taxon>
        <taxon>Bacillota</taxon>
        <taxon>Bacilli</taxon>
        <taxon>Bacillales</taxon>
        <taxon>Paenibacillaceae</taxon>
        <taxon>Paenibacillus</taxon>
    </lineage>
</organism>
<dbReference type="EMBL" id="AEDD01000012">
    <property type="protein sequence ID" value="EFM09130.1"/>
    <property type="molecule type" value="Genomic_DNA"/>
</dbReference>
<gene>
    <name evidence="2" type="ORF">PaecuDRAFT_4133</name>
</gene>
<dbReference type="PANTHER" id="PTHR43685:SF13">
    <property type="entry name" value="O ANTIGEN BIOSYNTHESIS RHAMNOSYLTRANSFERASE RFBN"/>
    <property type="match status" value="1"/>
</dbReference>
<dbReference type="AlphaFoldDB" id="E0IEP2"/>
<dbReference type="GO" id="GO:0044010">
    <property type="term" value="P:single-species biofilm formation"/>
    <property type="evidence" value="ECO:0007669"/>
    <property type="project" value="TreeGrafter"/>
</dbReference>
<dbReference type="OrthoDB" id="9790005at2"/>
<dbReference type="Pfam" id="PF00535">
    <property type="entry name" value="Glycos_transf_2"/>
    <property type="match status" value="1"/>
</dbReference>
<keyword evidence="2" id="KW-0808">Transferase</keyword>
<protein>
    <submittedName>
        <fullName evidence="2">Glycosyl transferase family 2</fullName>
    </submittedName>
</protein>
<dbReference type="RefSeq" id="WP_006040116.1">
    <property type="nucleotide sequence ID" value="NZ_AEDD01000012.1"/>
</dbReference>
<accession>E0IEP2</accession>
<dbReference type="eggNOG" id="COG1216">
    <property type="taxonomic scope" value="Bacteria"/>
</dbReference>
<evidence type="ECO:0000259" key="1">
    <source>
        <dbReference type="Pfam" id="PF00535"/>
    </source>
</evidence>
<dbReference type="SUPFAM" id="SSF53448">
    <property type="entry name" value="Nucleotide-diphospho-sugar transferases"/>
    <property type="match status" value="1"/>
</dbReference>
<dbReference type="InterPro" id="IPR001173">
    <property type="entry name" value="Glyco_trans_2-like"/>
</dbReference>
<name>E0IEP2_9BACL</name>
<dbReference type="PANTHER" id="PTHR43685">
    <property type="entry name" value="GLYCOSYLTRANSFERASE"/>
    <property type="match status" value="1"/>
</dbReference>
<dbReference type="Proteomes" id="UP000005387">
    <property type="component" value="Unassembled WGS sequence"/>
</dbReference>
<evidence type="ECO:0000313" key="2">
    <source>
        <dbReference type="EMBL" id="EFM09130.1"/>
    </source>
</evidence>
<proteinExistence type="predicted"/>
<dbReference type="STRING" id="717606.PaecuDRAFT_4133"/>
<reference evidence="2 3" key="1">
    <citation type="submission" date="2010-07" db="EMBL/GenBank/DDBJ databases">
        <title>The draft genome of Paenibacillus curdlanolyticus YK9.</title>
        <authorList>
            <consortium name="US DOE Joint Genome Institute (JGI-PGF)"/>
            <person name="Lucas S."/>
            <person name="Copeland A."/>
            <person name="Lapidus A."/>
            <person name="Cheng J.-F."/>
            <person name="Bruce D."/>
            <person name="Goodwin L."/>
            <person name="Pitluck S."/>
            <person name="Land M.L."/>
            <person name="Hauser L."/>
            <person name="Chang Y.-J."/>
            <person name="Jeffries C."/>
            <person name="Anderson I.J."/>
            <person name="Johnson E."/>
            <person name="Loganathan U."/>
            <person name="Mulhopadhyay B."/>
            <person name="Kyrpides N."/>
            <person name="Woyke T.J."/>
        </authorList>
    </citation>
    <scope>NUCLEOTIDE SEQUENCE [LARGE SCALE GENOMIC DNA]</scope>
    <source>
        <strain evidence="2 3">YK9</strain>
    </source>
</reference>
<dbReference type="Gene3D" id="3.90.550.10">
    <property type="entry name" value="Spore Coat Polysaccharide Biosynthesis Protein SpsA, Chain A"/>
    <property type="match status" value="1"/>
</dbReference>
<keyword evidence="3" id="KW-1185">Reference proteome</keyword>